<dbReference type="RefSeq" id="WP_261522904.1">
    <property type="nucleotide sequence ID" value="NZ_JAODNW010000059.1"/>
</dbReference>
<reference evidence="1 2" key="1">
    <citation type="submission" date="2024-09" db="EMBL/GenBank/DDBJ databases">
        <authorList>
            <person name="Sun Q."/>
            <person name="Mori K."/>
        </authorList>
    </citation>
    <scope>NUCLEOTIDE SEQUENCE [LARGE SCALE GENOMIC DNA]</scope>
    <source>
        <strain evidence="1 2">CCM 8543</strain>
    </source>
</reference>
<gene>
    <name evidence="1" type="ORF">ACFFJ2_20290</name>
</gene>
<dbReference type="EMBL" id="JBHLXD010000080">
    <property type="protein sequence ID" value="MFC0210731.1"/>
    <property type="molecule type" value="Genomic_DNA"/>
</dbReference>
<accession>A0ABV6DDK4</accession>
<dbReference type="Proteomes" id="UP001589755">
    <property type="component" value="Unassembled WGS sequence"/>
</dbReference>
<comment type="caution">
    <text evidence="1">The sequence shown here is derived from an EMBL/GenBank/DDBJ whole genome shotgun (WGS) entry which is preliminary data.</text>
</comment>
<organism evidence="1 2">
    <name type="scientific">Chelativorans intermedius</name>
    <dbReference type="NCBI Taxonomy" id="515947"/>
    <lineage>
        <taxon>Bacteria</taxon>
        <taxon>Pseudomonadati</taxon>
        <taxon>Pseudomonadota</taxon>
        <taxon>Alphaproteobacteria</taxon>
        <taxon>Hyphomicrobiales</taxon>
        <taxon>Phyllobacteriaceae</taxon>
        <taxon>Chelativorans</taxon>
    </lineage>
</organism>
<evidence type="ECO:0000313" key="1">
    <source>
        <dbReference type="EMBL" id="MFC0210731.1"/>
    </source>
</evidence>
<evidence type="ECO:0000313" key="2">
    <source>
        <dbReference type="Proteomes" id="UP001589755"/>
    </source>
</evidence>
<proteinExistence type="predicted"/>
<sequence length="436" mass="49532">MKRVAGTRSGFRLSARVSGPKGDHMPKRIRNFVDRAFSRTVDIELLHRLLNPYLGQIDFDWDGLPDDDKKRREAIFNLFARADMRFPAKLQFALYNISTLSTDAGARIIQEIATEAGVDVLAPYRTEGGDDDLRFTPRFIALVAWLDHGAIFDRALSAAAFLAYSSKLERDADREDVEPRHHEAGVQKEFTEAVRRHFASRYNGHYCDVRWFEEEDLLRVLILHGSKPETKNVDQEGTEDTLKFREIVQSTIEYDPRQGSIAVGSKSATDAKKLVKLFGEHVLGDKDIFEVSAKEQLYTLEPLQKLGAAFKFHFDPDGDITHVALREVRVDEAQLTTTGRLRRSPWFLTLGDSQNALKRLKDVASDLDIADLRIVHAKVDVTIEMDDAEVVVPVTIRPPRTVSMRDHSHERLILEMLEDNDIRKRRRTGQAAAAAE</sequence>
<protein>
    <submittedName>
        <fullName evidence="1">Uncharacterized protein</fullName>
    </submittedName>
</protein>
<keyword evidence="2" id="KW-1185">Reference proteome</keyword>
<name>A0ABV6DDK4_9HYPH</name>